<dbReference type="EMBL" id="VSSQ01024772">
    <property type="protein sequence ID" value="MPM72486.1"/>
    <property type="molecule type" value="Genomic_DNA"/>
</dbReference>
<dbReference type="AlphaFoldDB" id="A0A645C3V4"/>
<reference evidence="2" key="1">
    <citation type="submission" date="2019-08" db="EMBL/GenBank/DDBJ databases">
        <authorList>
            <person name="Kucharzyk K."/>
            <person name="Murdoch R.W."/>
            <person name="Higgins S."/>
            <person name="Loffler F."/>
        </authorList>
    </citation>
    <scope>NUCLEOTIDE SEQUENCE</scope>
</reference>
<gene>
    <name evidence="2" type="ORF">SDC9_119462</name>
</gene>
<feature type="region of interest" description="Disordered" evidence="1">
    <location>
        <begin position="1"/>
        <end position="22"/>
    </location>
</feature>
<organism evidence="2">
    <name type="scientific">bioreactor metagenome</name>
    <dbReference type="NCBI Taxonomy" id="1076179"/>
    <lineage>
        <taxon>unclassified sequences</taxon>
        <taxon>metagenomes</taxon>
        <taxon>ecological metagenomes</taxon>
    </lineage>
</organism>
<proteinExistence type="predicted"/>
<name>A0A645C3V4_9ZZZZ</name>
<sequence>MPVVNMGVGNDVNQLPRRKPADLRQQVHQHGVLHHVPAVGREHVLRALVEHGVENSSADIEGHGPGAGVQRHL</sequence>
<protein>
    <submittedName>
        <fullName evidence="2">Uncharacterized protein</fullName>
    </submittedName>
</protein>
<evidence type="ECO:0000256" key="1">
    <source>
        <dbReference type="SAM" id="MobiDB-lite"/>
    </source>
</evidence>
<evidence type="ECO:0000313" key="2">
    <source>
        <dbReference type="EMBL" id="MPM72486.1"/>
    </source>
</evidence>
<comment type="caution">
    <text evidence="2">The sequence shown here is derived from an EMBL/GenBank/DDBJ whole genome shotgun (WGS) entry which is preliminary data.</text>
</comment>
<accession>A0A645C3V4</accession>